<sequence length="834" mass="93934">MKQFASVTGSLSGGILLALLAGCDSGKTNSAPAAVTEQPASSTAASIQVVANIQVSNPSDFERTQEPLYFSFYDLGVDPGKLATDDLLAKTGGRVLPSQLIDKDADGAPDGILISTEFAAGETHQLTLEVDANATRPNVIKQTQAEVSQKVGGEWQDKKYIGGTFENVQTLTTPPQYTDHSEYIRYEGPGIESDKVAYRFYMDWRNGFDIFGKKIPDMVLQNVGQDGYKSYHEDADWGLDILKAAKSLGIGSFGFWNGKNTELVSDVRERTATIVNNGDLYSALTIDYADWKVNDQTLDVKAHLAMNAGSRLVHTRITLSEDLPNLAIGFVKQPDTKIFHGPEEISGYAWTYVASWGKQSLSGPDSNLGLAVIFRKQYRREQTEDDYSHVSVMSTAGKEIEYYFLAAWDGEHNGIKTEEEFVAYLDSEIKRLTFTPRVRLDTALDDEQKQFPITAESALKWSQRLADSELERKALDYHADGWDLNRRRVPNFEYDIIGLQPLAFDELAKVIPDDKYQQVIHKVTGSFIKDDGGIRGYKIENYNIDAIKPGRAVLRLYQHTGEEKYRKAADLLNKQLQQHPRTSEGAFWHKQSYPHQVWLDGVYMGMPFLAEYSSLFEEGKHLDEAVKEFKLVHERLRDSKTGLYYHAWDESRQMNWADDETGLSSFFWGRGLGWLAMALVDVLDYIPEDNTELRQPLLDMITELGNDLKTFQDTTGTWFQIMDQPERIGNYRESSASAMFTYFYAKAINKGYLPDSYKETAVKAYEGLINEFVTVHQDGLISMTNQCLVAGLGFGRDGSYDYYMSERIFENDPKGNGPFILAGIEVHKLLKNHP</sequence>
<dbReference type="InterPro" id="IPR052043">
    <property type="entry name" value="PolySaccharide_Degr_Enz"/>
</dbReference>
<dbReference type="PANTHER" id="PTHR33886:SF8">
    <property type="entry name" value="UNSATURATED RHAMNOGALACTURONAN HYDROLASE (EUROFUNG)"/>
    <property type="match status" value="1"/>
</dbReference>
<dbReference type="PANTHER" id="PTHR33886">
    <property type="entry name" value="UNSATURATED RHAMNOGALACTURONAN HYDROLASE (EUROFUNG)"/>
    <property type="match status" value="1"/>
</dbReference>
<dbReference type="EMBL" id="PRDL01000001">
    <property type="protein sequence ID" value="MBE8718912.1"/>
    <property type="molecule type" value="Genomic_DNA"/>
</dbReference>
<name>A0A928V602_9GAMM</name>
<gene>
    <name evidence="2" type="ORF">C4F51_17190</name>
</gene>
<dbReference type="PROSITE" id="PS51257">
    <property type="entry name" value="PROKAR_LIPOPROTEIN"/>
    <property type="match status" value="1"/>
</dbReference>
<proteinExistence type="predicted"/>
<dbReference type="Gene3D" id="1.50.10.10">
    <property type="match status" value="1"/>
</dbReference>
<organism evidence="2 3">
    <name type="scientific">Cellvibrio polysaccharolyticus</name>
    <dbReference type="NCBI Taxonomy" id="2082724"/>
    <lineage>
        <taxon>Bacteria</taxon>
        <taxon>Pseudomonadati</taxon>
        <taxon>Pseudomonadota</taxon>
        <taxon>Gammaproteobacteria</taxon>
        <taxon>Cellvibrionales</taxon>
        <taxon>Cellvibrionaceae</taxon>
        <taxon>Cellvibrio</taxon>
    </lineage>
</organism>
<reference evidence="2" key="1">
    <citation type="submission" date="2018-07" db="EMBL/GenBank/DDBJ databases">
        <title>Genome assembly of strain Ka43.</title>
        <authorList>
            <person name="Kukolya J."/>
            <person name="Nagy I."/>
            <person name="Horvath B."/>
            <person name="Toth A."/>
        </authorList>
    </citation>
    <scope>NUCLEOTIDE SEQUENCE</scope>
    <source>
        <strain evidence="2">KB43</strain>
    </source>
</reference>
<dbReference type="InterPro" id="IPR012341">
    <property type="entry name" value="6hp_glycosidase-like_sf"/>
</dbReference>
<dbReference type="Pfam" id="PF07470">
    <property type="entry name" value="Glyco_hydro_88"/>
    <property type="match status" value="1"/>
</dbReference>
<dbReference type="Pfam" id="PF16153">
    <property type="entry name" value="DUF4861"/>
    <property type="match status" value="1"/>
</dbReference>
<evidence type="ECO:0000313" key="2">
    <source>
        <dbReference type="EMBL" id="MBE8718912.1"/>
    </source>
</evidence>
<keyword evidence="3" id="KW-1185">Reference proteome</keyword>
<dbReference type="GO" id="GO:0005975">
    <property type="term" value="P:carbohydrate metabolic process"/>
    <property type="evidence" value="ECO:0007669"/>
    <property type="project" value="InterPro"/>
</dbReference>
<comment type="caution">
    <text evidence="2">The sequence shown here is derived from an EMBL/GenBank/DDBJ whole genome shotgun (WGS) entry which is preliminary data.</text>
</comment>
<dbReference type="SUPFAM" id="SSF48208">
    <property type="entry name" value="Six-hairpin glycosidases"/>
    <property type="match status" value="1"/>
</dbReference>
<evidence type="ECO:0000313" key="3">
    <source>
        <dbReference type="Proteomes" id="UP000652567"/>
    </source>
</evidence>
<dbReference type="InterPro" id="IPR032342">
    <property type="entry name" value="DUF4861"/>
</dbReference>
<dbReference type="InterPro" id="IPR010905">
    <property type="entry name" value="Glyco_hydro_88"/>
</dbReference>
<protein>
    <submittedName>
        <fullName evidence="2">Glycoside hydrolase family 88 protein</fullName>
    </submittedName>
</protein>
<accession>A0A928V602</accession>
<dbReference type="AlphaFoldDB" id="A0A928V602"/>
<dbReference type="InterPro" id="IPR008928">
    <property type="entry name" value="6-hairpin_glycosidase_sf"/>
</dbReference>
<dbReference type="GO" id="GO:0016787">
    <property type="term" value="F:hydrolase activity"/>
    <property type="evidence" value="ECO:0007669"/>
    <property type="project" value="UniProtKB-KW"/>
</dbReference>
<keyword evidence="1 2" id="KW-0378">Hydrolase</keyword>
<dbReference type="Proteomes" id="UP000652567">
    <property type="component" value="Unassembled WGS sequence"/>
</dbReference>
<evidence type="ECO:0000256" key="1">
    <source>
        <dbReference type="ARBA" id="ARBA00022801"/>
    </source>
</evidence>